<organism evidence="6 7">
    <name type="scientific">Slackia exigua (strain ATCC 700122 / DSM 15923 / CIP 105133 / JCM 11022 / KCTC 5966 / S-7)</name>
    <dbReference type="NCBI Taxonomy" id="649764"/>
    <lineage>
        <taxon>Bacteria</taxon>
        <taxon>Bacillati</taxon>
        <taxon>Actinomycetota</taxon>
        <taxon>Coriobacteriia</taxon>
        <taxon>Eggerthellales</taxon>
        <taxon>Eggerthellaceae</taxon>
        <taxon>Slackia</taxon>
    </lineage>
</organism>
<dbReference type="InterPro" id="IPR018337">
    <property type="entry name" value="Cell_wall/Cho-bd_repeat"/>
</dbReference>
<evidence type="ECO:0000256" key="2">
    <source>
        <dbReference type="PROSITE-ProRule" id="PRU00591"/>
    </source>
</evidence>
<feature type="repeat" description="Cell wall-binding" evidence="2">
    <location>
        <begin position="371"/>
        <end position="390"/>
    </location>
</feature>
<dbReference type="SUPFAM" id="SSF49373">
    <property type="entry name" value="Invasin/intimin cell-adhesion fragments"/>
    <property type="match status" value="1"/>
</dbReference>
<evidence type="ECO:0000256" key="4">
    <source>
        <dbReference type="SAM" id="SignalP"/>
    </source>
</evidence>
<name>D0WIR6_SLAES</name>
<evidence type="ECO:0000256" key="1">
    <source>
        <dbReference type="ARBA" id="ARBA00022737"/>
    </source>
</evidence>
<reference evidence="6" key="1">
    <citation type="submission" date="2009-10" db="EMBL/GenBank/DDBJ databases">
        <authorList>
            <person name="Weinstock G."/>
            <person name="Sodergren E."/>
            <person name="Clifton S."/>
            <person name="Fulton L."/>
            <person name="Fulton B."/>
            <person name="Courtney L."/>
            <person name="Fronick C."/>
            <person name="Harrison M."/>
            <person name="Strong C."/>
            <person name="Farmer C."/>
            <person name="Delahaunty K."/>
            <person name="Markovic C."/>
            <person name="Hall O."/>
            <person name="Minx P."/>
            <person name="Tomlinson C."/>
            <person name="Mitreva M."/>
            <person name="Nelson J."/>
            <person name="Hou S."/>
            <person name="Wollam A."/>
            <person name="Pepin K.H."/>
            <person name="Johnson M."/>
            <person name="Bhonagiri V."/>
            <person name="Nash W.E."/>
            <person name="Warren W."/>
            <person name="Chinwalla A."/>
            <person name="Mardis E.R."/>
            <person name="Wilson R.K."/>
        </authorList>
    </citation>
    <scope>NUCLEOTIDE SEQUENCE [LARGE SCALE GENOMIC DNA]</scope>
    <source>
        <strain evidence="6">ATCC 700122</strain>
    </source>
</reference>
<sequence length="570" mass="61147">MTVPSAPKQASRPAIALVAAAIAALLAMSFLALAHPAFLARPAFADDAGADAALAADANQGDAFAAASMPSDRESDDPVDEAATGAVVRGEEGSTVAGNGDDGAAAGFSLDAAELAFANAGETHRLAAIGASGSVTWTSSSDAVANVSPEGVVTATGFGTCAITATDETGAVAICAVSASQLIYDELDRPHYLNPDGSKAVGLQKVGAAIFFFDGNGDPRTGWIDHEGVWYLFDSKTGTAAQGWRRASYNGDDPSWYLFDDEGRMLTGWQKVGSASYCLGESGRMRTGWIKDGGSWHHLSSSGAADTGWARLAWNGTMSWYLFDDEGRMRTGWQKDGGKWYLLAESGRMLKGWQKDGSSWFRLADAGGAMETGWVEDGGYWYHLRASGRMDTGWTKLSGTWYHLRDSGRMDTGWVKTGGVWYCLMPNGALPTLDGVQDGTLTKRQRDMVASCYTVPSPGGNLCSEWVDRVYRDATGTSYVYPGDACNMYWDFCNSKDPADLKVGMEVATSSHPHTWAGSIWGHIGIYIGNGRVMDNVGYIRTVDLGSWVWWYGQTHAVYWGWDENDDLSK</sequence>
<dbReference type="Gene3D" id="2.60.40.1080">
    <property type="match status" value="1"/>
</dbReference>
<evidence type="ECO:0000259" key="5">
    <source>
        <dbReference type="SMART" id="SM00635"/>
    </source>
</evidence>
<evidence type="ECO:0000313" key="6">
    <source>
        <dbReference type="EMBL" id="EEZ60617.1"/>
    </source>
</evidence>
<dbReference type="GeneID" id="85008189"/>
<dbReference type="SUPFAM" id="SSF69360">
    <property type="entry name" value="Cell wall binding repeat"/>
    <property type="match status" value="2"/>
</dbReference>
<dbReference type="HOGENOM" id="CLU_478078_0_0_11"/>
<dbReference type="InterPro" id="IPR008964">
    <property type="entry name" value="Invasin/intimin_cell_adhesion"/>
</dbReference>
<feature type="signal peptide" evidence="4">
    <location>
        <begin position="1"/>
        <end position="34"/>
    </location>
</feature>
<feature type="domain" description="BIG2" evidence="5">
    <location>
        <begin position="104"/>
        <end position="176"/>
    </location>
</feature>
<dbReference type="Gene3D" id="2.10.270.10">
    <property type="entry name" value="Cholin Binding"/>
    <property type="match status" value="2"/>
</dbReference>
<dbReference type="RefSeq" id="WP_006363018.1">
    <property type="nucleotide sequence ID" value="NZ_GG700631.1"/>
</dbReference>
<gene>
    <name evidence="6" type="ORF">HMPREF0762_01741</name>
</gene>
<dbReference type="STRING" id="649764.HMPREF0762_01741"/>
<evidence type="ECO:0000313" key="7">
    <source>
        <dbReference type="Proteomes" id="UP000006001"/>
    </source>
</evidence>
<dbReference type="Pfam" id="PF26182">
    <property type="entry name" value="Ig_NUP210_5th"/>
    <property type="match status" value="1"/>
</dbReference>
<dbReference type="Pfam" id="PF19127">
    <property type="entry name" value="Choline_bind_3"/>
    <property type="match status" value="1"/>
</dbReference>
<dbReference type="PROSITE" id="PS51170">
    <property type="entry name" value="CW"/>
    <property type="match status" value="2"/>
</dbReference>
<dbReference type="EMBL" id="ACUX02000018">
    <property type="protein sequence ID" value="EEZ60617.1"/>
    <property type="molecule type" value="Genomic_DNA"/>
</dbReference>
<feature type="repeat" description="Cell wall-binding" evidence="2">
    <location>
        <begin position="330"/>
        <end position="349"/>
    </location>
</feature>
<protein>
    <submittedName>
        <fullName evidence="6">Cell wall-binding repeat protein</fullName>
    </submittedName>
</protein>
<evidence type="ECO:0000256" key="3">
    <source>
        <dbReference type="SAM" id="MobiDB-lite"/>
    </source>
</evidence>
<dbReference type="OrthoDB" id="9812962at2"/>
<dbReference type="Gene3D" id="2.20.120.10">
    <property type="entry name" value="Multimodular pneumococcal cell wall endolysin, domain 3"/>
    <property type="match status" value="1"/>
</dbReference>
<dbReference type="Pfam" id="PF01473">
    <property type="entry name" value="Choline_bind_1"/>
    <property type="match status" value="3"/>
</dbReference>
<keyword evidence="4" id="KW-0732">Signal</keyword>
<dbReference type="AlphaFoldDB" id="D0WIR6"/>
<keyword evidence="7" id="KW-1185">Reference proteome</keyword>
<feature type="region of interest" description="Disordered" evidence="3">
    <location>
        <begin position="65"/>
        <end position="100"/>
    </location>
</feature>
<dbReference type="eggNOG" id="COG0791">
    <property type="taxonomic scope" value="Bacteria"/>
</dbReference>
<dbReference type="eggNOG" id="COG5263">
    <property type="taxonomic scope" value="Bacteria"/>
</dbReference>
<keyword evidence="1" id="KW-0677">Repeat</keyword>
<accession>D0WIR6</accession>
<feature type="chain" id="PRO_5003017699" evidence="4">
    <location>
        <begin position="35"/>
        <end position="570"/>
    </location>
</feature>
<proteinExistence type="predicted"/>
<dbReference type="InterPro" id="IPR003343">
    <property type="entry name" value="Big_2"/>
</dbReference>
<comment type="caution">
    <text evidence="6">The sequence shown here is derived from an EMBL/GenBank/DDBJ whole genome shotgun (WGS) entry which is preliminary data.</text>
</comment>
<dbReference type="Proteomes" id="UP000006001">
    <property type="component" value="Unassembled WGS sequence"/>
</dbReference>
<dbReference type="SMART" id="SM00635">
    <property type="entry name" value="BID_2"/>
    <property type="match status" value="1"/>
</dbReference>